<dbReference type="RefSeq" id="WP_264790814.1">
    <property type="nucleotide sequence ID" value="NZ_AP026867.1"/>
</dbReference>
<dbReference type="InterPro" id="IPR028011">
    <property type="entry name" value="DUF4476"/>
</dbReference>
<protein>
    <submittedName>
        <fullName evidence="4">DUF4476 domain-containing protein</fullName>
    </submittedName>
</protein>
<evidence type="ECO:0000256" key="1">
    <source>
        <dbReference type="SAM" id="MobiDB-lite"/>
    </source>
</evidence>
<feature type="domain" description="DUF4476" evidence="3">
    <location>
        <begin position="157"/>
        <end position="246"/>
    </location>
</feature>
<dbReference type="AlphaFoldDB" id="A0A915YAX1"/>
<reference evidence="4" key="1">
    <citation type="submission" date="2022-09" db="EMBL/GenBank/DDBJ databases">
        <title>Aureispira anguillicida sp. nov., isolated from Leptocephalus of Japanese eel Anguilla japonica.</title>
        <authorList>
            <person name="Yuasa K."/>
            <person name="Mekata T."/>
            <person name="Ikunari K."/>
        </authorList>
    </citation>
    <scope>NUCLEOTIDE SEQUENCE</scope>
    <source>
        <strain evidence="4">EL160426</strain>
    </source>
</reference>
<gene>
    <name evidence="4" type="ORF">AsAng_0001180</name>
</gene>
<dbReference type="Proteomes" id="UP001060919">
    <property type="component" value="Chromosome"/>
</dbReference>
<name>A0A915YAX1_9BACT</name>
<feature type="signal peptide" evidence="2">
    <location>
        <begin position="1"/>
        <end position="19"/>
    </location>
</feature>
<feature type="domain" description="DUF4476" evidence="3">
    <location>
        <begin position="286"/>
        <end position="364"/>
    </location>
</feature>
<accession>A0A915YAX1</accession>
<feature type="chain" id="PRO_5037183155" evidence="2">
    <location>
        <begin position="20"/>
        <end position="483"/>
    </location>
</feature>
<evidence type="ECO:0000259" key="3">
    <source>
        <dbReference type="Pfam" id="PF14771"/>
    </source>
</evidence>
<evidence type="ECO:0000313" key="5">
    <source>
        <dbReference type="Proteomes" id="UP001060919"/>
    </source>
</evidence>
<feature type="compositionally biased region" description="Low complexity" evidence="1">
    <location>
        <begin position="143"/>
        <end position="158"/>
    </location>
</feature>
<evidence type="ECO:0000313" key="4">
    <source>
        <dbReference type="EMBL" id="BDS09420.1"/>
    </source>
</evidence>
<dbReference type="Pfam" id="PF14771">
    <property type="entry name" value="DUF4476"/>
    <property type="match status" value="4"/>
</dbReference>
<dbReference type="EMBL" id="AP026867">
    <property type="protein sequence ID" value="BDS09420.1"/>
    <property type="molecule type" value="Genomic_DNA"/>
</dbReference>
<dbReference type="KEGG" id="aup:AsAng_0001180"/>
<evidence type="ECO:0000256" key="2">
    <source>
        <dbReference type="SAM" id="SignalP"/>
    </source>
</evidence>
<sequence>MKAISTFLCILATSAIIYAQDATPLTESKFDVLRKEIVGQSFDSKRLVKAKELSDNNFLYVRQIQAIMEGFSLESSRLDYAKYAYSTVLDAENYNTLIAMFKLGTSKDALKTYLAQRKAPVVPKEEKKAVLTEKEEGGSEKVTATPQKTKPTGPTPMTDQEFATAKRQIGEESFESSKLRRAKQTSDANYLLCHQIKEIMEVLSFESSRLEYAQYAYSKTYDQVNYATVKESLKLSKSKEELTAFLKKQPIVDYAAAKEEEALAIEEPITEEKEAAQLPPAFSKGDFINAKNEIASQSSDAKKLEKAKEITNKTYLLSEQVKTITALFLFEDNRLDYAKYAYAKTSDPEHFDLVRAVLEKESHKVLDDYIKNVNEANQVTTLATGPSELSSEDFEALKKRITGSALESHKLEKAKKIVDRSSLSAMQVKQINDLFELEETRLEFAKYAYTKTLDKEAYGLVREALGKSTNKYALDRFIKELGN</sequence>
<organism evidence="4 5">
    <name type="scientific">Aureispira anguillae</name>
    <dbReference type="NCBI Taxonomy" id="2864201"/>
    <lineage>
        <taxon>Bacteria</taxon>
        <taxon>Pseudomonadati</taxon>
        <taxon>Bacteroidota</taxon>
        <taxon>Saprospiria</taxon>
        <taxon>Saprospirales</taxon>
        <taxon>Saprospiraceae</taxon>
        <taxon>Aureispira</taxon>
    </lineage>
</organism>
<feature type="region of interest" description="Disordered" evidence="1">
    <location>
        <begin position="131"/>
        <end position="159"/>
    </location>
</feature>
<keyword evidence="2" id="KW-0732">Signal</keyword>
<keyword evidence="5" id="KW-1185">Reference proteome</keyword>
<feature type="domain" description="DUF4476" evidence="3">
    <location>
        <begin position="389"/>
        <end position="478"/>
    </location>
</feature>
<proteinExistence type="predicted"/>
<feature type="domain" description="DUF4476" evidence="3">
    <location>
        <begin position="25"/>
        <end position="114"/>
    </location>
</feature>